<protein>
    <submittedName>
        <fullName evidence="1">Uncharacterized protein</fullName>
    </submittedName>
</protein>
<evidence type="ECO:0000313" key="2">
    <source>
        <dbReference type="Proteomes" id="UP001265746"/>
    </source>
</evidence>
<comment type="caution">
    <text evidence="1">The sequence shown here is derived from an EMBL/GenBank/DDBJ whole genome shotgun (WGS) entry which is preliminary data.</text>
</comment>
<dbReference type="Proteomes" id="UP001265746">
    <property type="component" value="Unassembled WGS sequence"/>
</dbReference>
<proteinExistence type="predicted"/>
<dbReference type="EMBL" id="JAUJFL010000001">
    <property type="protein sequence ID" value="KAK2613946.1"/>
    <property type="molecule type" value="Genomic_DNA"/>
</dbReference>
<keyword evidence="2" id="KW-1185">Reference proteome</keyword>
<name>A0AAD9SPL5_PHOAM</name>
<reference evidence="1" key="1">
    <citation type="submission" date="2023-06" db="EMBL/GenBank/DDBJ databases">
        <authorList>
            <person name="Noh H."/>
        </authorList>
    </citation>
    <scope>NUCLEOTIDE SEQUENCE</scope>
    <source>
        <strain evidence="1">DUCC20226</strain>
    </source>
</reference>
<dbReference type="AlphaFoldDB" id="A0AAD9SPL5"/>
<gene>
    <name evidence="1" type="ORF">N8I77_000812</name>
</gene>
<evidence type="ECO:0000313" key="1">
    <source>
        <dbReference type="EMBL" id="KAK2613946.1"/>
    </source>
</evidence>
<organism evidence="1 2">
    <name type="scientific">Phomopsis amygdali</name>
    <name type="common">Fusicoccum amygdali</name>
    <dbReference type="NCBI Taxonomy" id="1214568"/>
    <lineage>
        <taxon>Eukaryota</taxon>
        <taxon>Fungi</taxon>
        <taxon>Dikarya</taxon>
        <taxon>Ascomycota</taxon>
        <taxon>Pezizomycotina</taxon>
        <taxon>Sordariomycetes</taxon>
        <taxon>Sordariomycetidae</taxon>
        <taxon>Diaporthales</taxon>
        <taxon>Diaporthaceae</taxon>
        <taxon>Diaporthe</taxon>
    </lineage>
</organism>
<accession>A0AAD9SPL5</accession>
<sequence>MEQGMTIKEDSGDSVAMDNRITRGEIFPCKGATRRFNEMSELIIRMGNNLPDKDLYNLCLVNSRYNALFSPRLYRNIVLNEKFLHPNNLTWGPTNPRFLHTKVLTFDKTTEIDESPELRCLNLSYLHTTSHTWKLERICKLYRQLGGIPLNLEILILGEGVYLDLPEQELSSDTGMDLLSSASYLSFLINPACIQEMGVIVTSTLALGTFDSSFLPNIKEFRLSSSDLEPDLQSMDNFFERVNARDFFSRVHLHVDGWYFTEYPEFKNMIRYLFACRDENDDSISLAPLGFSFPFTFPDEDNYKWSIVMPLPETRILDIAIYYPHLIGFVTKGLSEMLALEYLTLKVYVYDVSQWNSRNEVIEIQLKVLGNLAGTCPKLRYARMEMSNIVGDGHAFSSDTYPVPPAIEGLSRSWKIDREFRPGSCTKKLHPLFTILDAESDKSLRPQSMWSEQEKRDQYITETTEPLGYLKPLWMT</sequence>